<proteinExistence type="predicted"/>
<evidence type="ECO:0000313" key="2">
    <source>
        <dbReference type="Proteomes" id="UP001355653"/>
    </source>
</evidence>
<organism evidence="1 2">
    <name type="scientific">Paenibacillus chondroitinus</name>
    <dbReference type="NCBI Taxonomy" id="59842"/>
    <lineage>
        <taxon>Bacteria</taxon>
        <taxon>Bacillati</taxon>
        <taxon>Bacillota</taxon>
        <taxon>Bacilli</taxon>
        <taxon>Bacillales</taxon>
        <taxon>Paenibacillaceae</taxon>
        <taxon>Paenibacillus</taxon>
    </lineage>
</organism>
<dbReference type="Proteomes" id="UP001355653">
    <property type="component" value="Unassembled WGS sequence"/>
</dbReference>
<sequence>MVNDFQPCDVIFVRSRRDPSLKDRVIGKLVKWATGSEYSHVAYFIRPGVTFEVNAFRRAGYGSINDYAEFDVKQLRFALKVRERILQQIQRTKGSPYGWGEVVALLLRKKLGIPIYYDNPVTNECAEVLVKAVRAETGVWIVEQTTGDVSPQDLWESPWLK</sequence>
<gene>
    <name evidence="1" type="ORF">P5G65_04940</name>
</gene>
<dbReference type="Gene3D" id="3.90.1720.10">
    <property type="entry name" value="endopeptidase domain like (from Nostoc punctiforme)"/>
    <property type="match status" value="1"/>
</dbReference>
<protein>
    <submittedName>
        <fullName evidence="1">Uncharacterized protein</fullName>
    </submittedName>
</protein>
<keyword evidence="2" id="KW-1185">Reference proteome</keyword>
<accession>A0ABU6D8M9</accession>
<reference evidence="1 2" key="1">
    <citation type="submission" date="2023-03" db="EMBL/GenBank/DDBJ databases">
        <title>Bacillus Genome Sequencing.</title>
        <authorList>
            <person name="Dunlap C."/>
        </authorList>
    </citation>
    <scope>NUCLEOTIDE SEQUENCE [LARGE SCALE GENOMIC DNA]</scope>
    <source>
        <strain evidence="1 2">NRS-1351</strain>
    </source>
</reference>
<dbReference type="RefSeq" id="WP_127452380.1">
    <property type="nucleotide sequence ID" value="NZ_JAROBY010000008.1"/>
</dbReference>
<comment type="caution">
    <text evidence="1">The sequence shown here is derived from an EMBL/GenBank/DDBJ whole genome shotgun (WGS) entry which is preliminary data.</text>
</comment>
<name>A0ABU6D8M9_9BACL</name>
<evidence type="ECO:0000313" key="1">
    <source>
        <dbReference type="EMBL" id="MEB4793232.1"/>
    </source>
</evidence>
<dbReference type="EMBL" id="JAROBY010000008">
    <property type="protein sequence ID" value="MEB4793232.1"/>
    <property type="molecule type" value="Genomic_DNA"/>
</dbReference>